<evidence type="ECO:0000256" key="4">
    <source>
        <dbReference type="ARBA" id="ARBA00022692"/>
    </source>
</evidence>
<feature type="transmembrane region" description="Helical" evidence="7">
    <location>
        <begin position="120"/>
        <end position="140"/>
    </location>
</feature>
<sequence length="295" mass="33354">MSDINSFFEIDYEQALTLTGFGWFHYRLLALCGLIYANTAIGITVMSFVLPSATCDFRMTSEDKGWLTAAPMLGMVVGSYFWGCLADTKGRRIVLIAALLLDGTVGLLSTTAQIFPIFMFLRFINGFAITGAMGICFPYLGEFQPTAYREKILCWMELFWTLGIVVLPCIAWLIIPLPLQFGTADGGIKFSSWNLFVALCSIPSPKFLIECGEPALALEILKDIYHINTGRDRHECPQICPYYNFELQIGRLKESDRSNTIMETHNRSIRTFNIHDPKHMKILLPEIWEQTKALC</sequence>
<organism evidence="9">
    <name type="scientific">Anopheles coluzzii</name>
    <name type="common">African malaria mosquito</name>
    <dbReference type="NCBI Taxonomy" id="1518534"/>
    <lineage>
        <taxon>Eukaryota</taxon>
        <taxon>Metazoa</taxon>
        <taxon>Ecdysozoa</taxon>
        <taxon>Arthropoda</taxon>
        <taxon>Hexapoda</taxon>
        <taxon>Insecta</taxon>
        <taxon>Pterygota</taxon>
        <taxon>Neoptera</taxon>
        <taxon>Endopterygota</taxon>
        <taxon>Diptera</taxon>
        <taxon>Nematocera</taxon>
        <taxon>Culicoidea</taxon>
        <taxon>Culicidae</taxon>
        <taxon>Anophelinae</taxon>
        <taxon>Anopheles</taxon>
    </lineage>
</organism>
<dbReference type="SUPFAM" id="SSF103473">
    <property type="entry name" value="MFS general substrate transporter"/>
    <property type="match status" value="1"/>
</dbReference>
<keyword evidence="6 7" id="KW-0472">Membrane</keyword>
<feature type="transmembrane region" description="Helical" evidence="7">
    <location>
        <begin position="65"/>
        <end position="86"/>
    </location>
</feature>
<keyword evidence="4 7" id="KW-0812">Transmembrane</keyword>
<evidence type="ECO:0000256" key="1">
    <source>
        <dbReference type="ARBA" id="ARBA00004141"/>
    </source>
</evidence>
<evidence type="ECO:0000256" key="7">
    <source>
        <dbReference type="SAM" id="Phobius"/>
    </source>
</evidence>
<feature type="transmembrane region" description="Helical" evidence="7">
    <location>
        <begin position="152"/>
        <end position="175"/>
    </location>
</feature>
<proteinExistence type="inferred from homology"/>
<dbReference type="Gene3D" id="1.20.1250.20">
    <property type="entry name" value="MFS general substrate transporter like domains"/>
    <property type="match status" value="1"/>
</dbReference>
<keyword evidence="3" id="KW-0813">Transport</keyword>
<dbReference type="Proteomes" id="UP000075882">
    <property type="component" value="Unassembled WGS sequence"/>
</dbReference>
<protein>
    <recommendedName>
        <fullName evidence="8">Major facilitator superfamily (MFS) profile domain-containing protein</fullName>
    </recommendedName>
</protein>
<evidence type="ECO:0000256" key="5">
    <source>
        <dbReference type="ARBA" id="ARBA00022989"/>
    </source>
</evidence>
<dbReference type="GO" id="GO:0016020">
    <property type="term" value="C:membrane"/>
    <property type="evidence" value="ECO:0007669"/>
    <property type="project" value="UniProtKB-SubCell"/>
</dbReference>
<dbReference type="Pfam" id="PF00083">
    <property type="entry name" value="Sugar_tr"/>
    <property type="match status" value="1"/>
</dbReference>
<evidence type="ECO:0000256" key="6">
    <source>
        <dbReference type="ARBA" id="ARBA00023136"/>
    </source>
</evidence>
<evidence type="ECO:0000313" key="9">
    <source>
        <dbReference type="EnsemblMetazoa" id="ACOM028947-PA.1"/>
    </source>
</evidence>
<reference evidence="9" key="1">
    <citation type="submission" date="2022-08" db="UniProtKB">
        <authorList>
            <consortium name="EnsemblMetazoa"/>
        </authorList>
    </citation>
    <scope>IDENTIFICATION</scope>
</reference>
<dbReference type="PANTHER" id="PTHR23511:SF38">
    <property type="entry name" value="SYNAPTIC VESICLE 2-RELATED PROTEIN-LIKE PROTEIN"/>
    <property type="match status" value="1"/>
</dbReference>
<feature type="transmembrane region" description="Helical" evidence="7">
    <location>
        <begin position="28"/>
        <end position="53"/>
    </location>
</feature>
<feature type="transmembrane region" description="Helical" evidence="7">
    <location>
        <begin position="93"/>
        <end position="114"/>
    </location>
</feature>
<comment type="subcellular location">
    <subcellularLocation>
        <location evidence="1">Membrane</location>
        <topology evidence="1">Multi-pass membrane protein</topology>
    </subcellularLocation>
</comment>
<dbReference type="InterPro" id="IPR036259">
    <property type="entry name" value="MFS_trans_sf"/>
</dbReference>
<accession>A0A8W7PC76</accession>
<evidence type="ECO:0000259" key="8">
    <source>
        <dbReference type="PROSITE" id="PS50850"/>
    </source>
</evidence>
<dbReference type="GO" id="GO:0022857">
    <property type="term" value="F:transmembrane transporter activity"/>
    <property type="evidence" value="ECO:0007669"/>
    <property type="project" value="InterPro"/>
</dbReference>
<dbReference type="VEuPathDB" id="VectorBase:ACON2_037931"/>
<comment type="similarity">
    <text evidence="2">Belongs to the major facilitator superfamily.</text>
</comment>
<dbReference type="PROSITE" id="PS50850">
    <property type="entry name" value="MFS"/>
    <property type="match status" value="1"/>
</dbReference>
<evidence type="ECO:0000256" key="2">
    <source>
        <dbReference type="ARBA" id="ARBA00008335"/>
    </source>
</evidence>
<keyword evidence="5 7" id="KW-1133">Transmembrane helix</keyword>
<dbReference type="InterPro" id="IPR020846">
    <property type="entry name" value="MFS_dom"/>
</dbReference>
<name>A0A8W7PC76_ANOCL</name>
<dbReference type="PANTHER" id="PTHR23511">
    <property type="entry name" value="SYNAPTIC VESICLE GLYCOPROTEIN 2"/>
    <property type="match status" value="1"/>
</dbReference>
<dbReference type="EnsemblMetazoa" id="ACOM028947-RA">
    <property type="protein sequence ID" value="ACOM028947-PA.1"/>
    <property type="gene ID" value="ACOM028947"/>
</dbReference>
<evidence type="ECO:0000256" key="3">
    <source>
        <dbReference type="ARBA" id="ARBA00022448"/>
    </source>
</evidence>
<feature type="domain" description="Major facilitator superfamily (MFS) profile" evidence="8">
    <location>
        <begin position="28"/>
        <end position="295"/>
    </location>
</feature>
<dbReference type="InterPro" id="IPR005828">
    <property type="entry name" value="MFS_sugar_transport-like"/>
</dbReference>
<dbReference type="AlphaFoldDB" id="A0A8W7PC76"/>